<gene>
    <name evidence="2" type="ORF">KVV02_006683</name>
</gene>
<accession>A0A9P7ZYA4</accession>
<dbReference type="AlphaFoldDB" id="A0A9P7ZYA4"/>
<dbReference type="Proteomes" id="UP000717515">
    <property type="component" value="Unassembled WGS sequence"/>
</dbReference>
<comment type="caution">
    <text evidence="2">The sequence shown here is derived from an EMBL/GenBank/DDBJ whole genome shotgun (WGS) entry which is preliminary data.</text>
</comment>
<evidence type="ECO:0000313" key="2">
    <source>
        <dbReference type="EMBL" id="KAG9319456.1"/>
    </source>
</evidence>
<sequence length="108" mass="11595">MHRTSIPLPDNVVTLPVPSDATREMPLTVETLQGHHQPTTSQSNIVTAGCGDRTTDLIPRLLAHGGSASALQGWKVQVKRKKLAEPALVQPQPPNIVVGHNEEWLAAA</sequence>
<proteinExistence type="predicted"/>
<reference evidence="2" key="1">
    <citation type="submission" date="2021-07" db="EMBL/GenBank/DDBJ databases">
        <title>Draft genome of Mortierella alpina, strain LL118, isolated from an aspen leaf litter sample.</title>
        <authorList>
            <person name="Yang S."/>
            <person name="Vinatzer B.A."/>
        </authorList>
    </citation>
    <scope>NUCLEOTIDE SEQUENCE</scope>
    <source>
        <strain evidence="2">LL118</strain>
    </source>
</reference>
<evidence type="ECO:0000256" key="1">
    <source>
        <dbReference type="SAM" id="MobiDB-lite"/>
    </source>
</evidence>
<protein>
    <submittedName>
        <fullName evidence="2">Uncharacterized protein</fullName>
    </submittedName>
</protein>
<organism evidence="2 3">
    <name type="scientific">Mortierella alpina</name>
    <name type="common">Oleaginous fungus</name>
    <name type="synonym">Mortierella renispora</name>
    <dbReference type="NCBI Taxonomy" id="64518"/>
    <lineage>
        <taxon>Eukaryota</taxon>
        <taxon>Fungi</taxon>
        <taxon>Fungi incertae sedis</taxon>
        <taxon>Mucoromycota</taxon>
        <taxon>Mortierellomycotina</taxon>
        <taxon>Mortierellomycetes</taxon>
        <taxon>Mortierellales</taxon>
        <taxon>Mortierellaceae</taxon>
        <taxon>Mortierella</taxon>
    </lineage>
</organism>
<name>A0A9P7ZYA4_MORAP</name>
<feature type="region of interest" description="Disordered" evidence="1">
    <location>
        <begin position="1"/>
        <end position="21"/>
    </location>
</feature>
<dbReference type="EMBL" id="JAIFTL010000449">
    <property type="protein sequence ID" value="KAG9319456.1"/>
    <property type="molecule type" value="Genomic_DNA"/>
</dbReference>
<evidence type="ECO:0000313" key="3">
    <source>
        <dbReference type="Proteomes" id="UP000717515"/>
    </source>
</evidence>